<dbReference type="AlphaFoldDB" id="A0A6A4VI90"/>
<comment type="caution">
    <text evidence="10">The sequence shown here is derived from an EMBL/GenBank/DDBJ whole genome shotgun (WGS) entry which is preliminary data.</text>
</comment>
<keyword evidence="9" id="KW-0718">Serine biosynthesis</keyword>
<dbReference type="GO" id="GO:0036424">
    <property type="term" value="F:L-phosphoserine phosphatase activity"/>
    <property type="evidence" value="ECO:0007669"/>
    <property type="project" value="TreeGrafter"/>
</dbReference>
<dbReference type="EC" id="3.1.3.3" evidence="3"/>
<evidence type="ECO:0000256" key="8">
    <source>
        <dbReference type="ARBA" id="ARBA00022842"/>
    </source>
</evidence>
<organism evidence="10 11">
    <name type="scientific">Amphibalanus amphitrite</name>
    <name type="common">Striped barnacle</name>
    <name type="synonym">Balanus amphitrite</name>
    <dbReference type="NCBI Taxonomy" id="1232801"/>
    <lineage>
        <taxon>Eukaryota</taxon>
        <taxon>Metazoa</taxon>
        <taxon>Ecdysozoa</taxon>
        <taxon>Arthropoda</taxon>
        <taxon>Crustacea</taxon>
        <taxon>Multicrustacea</taxon>
        <taxon>Cirripedia</taxon>
        <taxon>Thoracica</taxon>
        <taxon>Thoracicalcarea</taxon>
        <taxon>Balanomorpha</taxon>
        <taxon>Balanoidea</taxon>
        <taxon>Balanidae</taxon>
        <taxon>Amphibalaninae</taxon>
        <taxon>Amphibalanus</taxon>
    </lineage>
</organism>
<keyword evidence="8" id="KW-0460">Magnesium</keyword>
<sequence>MLGPAMAAITEQEARRLWKEADAVCFDVDSTVIKEEGCDELARFLGKAEEVAELTRLSMGGALDLRHAVRRTLAVLAPSRRDIVRFLGERRLRLSPAARTRRAMSGAMEFREALRLRLELLRPSHADVSRFTSQLPLSVSPAISELVQKLHSRRVKVFLVSGGFHCLIRPVAAALNIPAENITANKLLFDFFGNYAGFDESQPTSASGGKARALQRLIDEHKLRCLAMVGDGATDLEAAPPAHVFIGYGGNVVRPKVQEAAPWFVHHFQELIDALSESG</sequence>
<dbReference type="GO" id="GO:0005737">
    <property type="term" value="C:cytoplasm"/>
    <property type="evidence" value="ECO:0007669"/>
    <property type="project" value="TreeGrafter"/>
</dbReference>
<dbReference type="EMBL" id="VIIS01001895">
    <property type="protein sequence ID" value="KAF0291264.1"/>
    <property type="molecule type" value="Genomic_DNA"/>
</dbReference>
<evidence type="ECO:0000256" key="1">
    <source>
        <dbReference type="ARBA" id="ARBA00001946"/>
    </source>
</evidence>
<evidence type="ECO:0000256" key="6">
    <source>
        <dbReference type="ARBA" id="ARBA00022723"/>
    </source>
</evidence>
<evidence type="ECO:0000256" key="5">
    <source>
        <dbReference type="ARBA" id="ARBA00022605"/>
    </source>
</evidence>
<dbReference type="InterPro" id="IPR023214">
    <property type="entry name" value="HAD_sf"/>
</dbReference>
<evidence type="ECO:0000313" key="10">
    <source>
        <dbReference type="EMBL" id="KAF0291264.1"/>
    </source>
</evidence>
<name>A0A6A4VI90_AMPAM</name>
<dbReference type="GO" id="GO:0006564">
    <property type="term" value="P:L-serine biosynthetic process"/>
    <property type="evidence" value="ECO:0007669"/>
    <property type="project" value="UniProtKB-KW"/>
</dbReference>
<dbReference type="Proteomes" id="UP000440578">
    <property type="component" value="Unassembled WGS sequence"/>
</dbReference>
<keyword evidence="6" id="KW-0479">Metal-binding</keyword>
<evidence type="ECO:0000256" key="4">
    <source>
        <dbReference type="ARBA" id="ARBA00015196"/>
    </source>
</evidence>
<dbReference type="CDD" id="cd04309">
    <property type="entry name" value="HAD_PSP_eu"/>
    <property type="match status" value="1"/>
</dbReference>
<protein>
    <recommendedName>
        <fullName evidence="4">Phosphoserine phosphatase</fullName>
        <ecNumber evidence="3">3.1.3.3</ecNumber>
    </recommendedName>
</protein>
<dbReference type="PANTHER" id="PTHR43344:SF2">
    <property type="entry name" value="PHOSPHOSERINE PHOSPHATASE"/>
    <property type="match status" value="1"/>
</dbReference>
<evidence type="ECO:0000256" key="7">
    <source>
        <dbReference type="ARBA" id="ARBA00022801"/>
    </source>
</evidence>
<dbReference type="GO" id="GO:0000287">
    <property type="term" value="F:magnesium ion binding"/>
    <property type="evidence" value="ECO:0007669"/>
    <property type="project" value="TreeGrafter"/>
</dbReference>
<evidence type="ECO:0000313" key="11">
    <source>
        <dbReference type="Proteomes" id="UP000440578"/>
    </source>
</evidence>
<comment type="pathway">
    <text evidence="2">Amino-acid biosynthesis; L-serine biosynthesis; L-serine from 3-phospho-D-glycerate: step 3/3.</text>
</comment>
<dbReference type="InterPro" id="IPR050582">
    <property type="entry name" value="HAD-like_SerB"/>
</dbReference>
<reference evidence="10 11" key="1">
    <citation type="submission" date="2019-07" db="EMBL/GenBank/DDBJ databases">
        <title>Draft genome assembly of a fouling barnacle, Amphibalanus amphitrite (Darwin, 1854): The first reference genome for Thecostraca.</title>
        <authorList>
            <person name="Kim W."/>
        </authorList>
    </citation>
    <scope>NUCLEOTIDE SEQUENCE [LARGE SCALE GENOMIC DNA]</scope>
    <source>
        <strain evidence="10">SNU_AA5</strain>
        <tissue evidence="10">Soma without cirri and trophi</tissue>
    </source>
</reference>
<dbReference type="OrthoDB" id="27226at2759"/>
<evidence type="ECO:0000256" key="2">
    <source>
        <dbReference type="ARBA" id="ARBA00005135"/>
    </source>
</evidence>
<accession>A0A6A4VI90</accession>
<evidence type="ECO:0000256" key="3">
    <source>
        <dbReference type="ARBA" id="ARBA00012640"/>
    </source>
</evidence>
<comment type="cofactor">
    <cofactor evidence="1">
        <name>Mg(2+)</name>
        <dbReference type="ChEBI" id="CHEBI:18420"/>
    </cofactor>
</comment>
<keyword evidence="7" id="KW-0378">Hydrolase</keyword>
<dbReference type="InterPro" id="IPR036412">
    <property type="entry name" value="HAD-like_sf"/>
</dbReference>
<keyword evidence="5" id="KW-0028">Amino-acid biosynthesis</keyword>
<dbReference type="Gene3D" id="1.10.150.210">
    <property type="entry name" value="Phosphoserine phosphatase, domain 2"/>
    <property type="match status" value="1"/>
</dbReference>
<dbReference type="Gene3D" id="3.40.50.1000">
    <property type="entry name" value="HAD superfamily/HAD-like"/>
    <property type="match status" value="2"/>
</dbReference>
<dbReference type="PANTHER" id="PTHR43344">
    <property type="entry name" value="PHOSPHOSERINE PHOSPHATASE"/>
    <property type="match status" value="1"/>
</dbReference>
<keyword evidence="11" id="KW-1185">Reference proteome</keyword>
<dbReference type="NCBIfam" id="TIGR01488">
    <property type="entry name" value="HAD-SF-IB"/>
    <property type="match status" value="1"/>
</dbReference>
<dbReference type="Pfam" id="PF00702">
    <property type="entry name" value="Hydrolase"/>
    <property type="match status" value="1"/>
</dbReference>
<evidence type="ECO:0000256" key="9">
    <source>
        <dbReference type="ARBA" id="ARBA00023299"/>
    </source>
</evidence>
<dbReference type="SUPFAM" id="SSF56784">
    <property type="entry name" value="HAD-like"/>
    <property type="match status" value="2"/>
</dbReference>
<proteinExistence type="predicted"/>
<gene>
    <name evidence="10" type="primary">PSPH</name>
    <name evidence="10" type="ORF">FJT64_010608</name>
</gene>